<name>A0A3A5KYV3_9HYPH</name>
<reference evidence="2 3" key="1">
    <citation type="submission" date="2018-09" db="EMBL/GenBank/DDBJ databases">
        <title>Mesorhizobium carmichaelinearum sp. nov. isolated from Carmichaelinea spp. root nodules in New Zealand.</title>
        <authorList>
            <person name="De Meyer S.E."/>
        </authorList>
    </citation>
    <scope>NUCLEOTIDE SEQUENCE [LARGE SCALE GENOMIC DNA]</scope>
    <source>
        <strain evidence="2 3">ICMP19557</strain>
    </source>
</reference>
<dbReference type="Proteomes" id="UP000272706">
    <property type="component" value="Unassembled WGS sequence"/>
</dbReference>
<keyword evidence="3" id="KW-1185">Reference proteome</keyword>
<sequence length="308" mass="33913">MLLAVAHIVVVLATETTLGATAVNQIVTIPKGFKAGVYHGIPNEDYHAGPGISKSGLWTIETQSPAHYKFSERETTKAFDFGEACHLAVLQPDLFEANVVRGPDDRRGNKWKDLAEVCAAEGKLLLTSGDYDGVLAIRDTVHADQRINSIITGGKPEIEASGYWIDPATGQICRCRPDLYRSDLAGILDVKSARSAHPDAFARAVVNYGYHAQEAHYSDGWRVLGRNVDWFAFLVFEKEPPYAFAVYELPPSIVDEGRAIMRKALDTYGECVKANHWPAYGEGVQELSFKRWAYRLTEAPGIDGEEAA</sequence>
<evidence type="ECO:0000259" key="1">
    <source>
        <dbReference type="Pfam" id="PF12684"/>
    </source>
</evidence>
<dbReference type="InterPro" id="IPR024432">
    <property type="entry name" value="Put_RecE_PDDEXK-like_dom"/>
</dbReference>
<protein>
    <recommendedName>
        <fullName evidence="1">Putative exodeoxyribonuclease 8 PDDEXK-like domain-containing protein</fullName>
    </recommendedName>
</protein>
<proteinExistence type="predicted"/>
<dbReference type="EMBL" id="QZWZ01000002">
    <property type="protein sequence ID" value="RJT42023.1"/>
    <property type="molecule type" value="Genomic_DNA"/>
</dbReference>
<evidence type="ECO:0000313" key="3">
    <source>
        <dbReference type="Proteomes" id="UP000272706"/>
    </source>
</evidence>
<dbReference type="AlphaFoldDB" id="A0A3A5KYV3"/>
<feature type="domain" description="Putative exodeoxyribonuclease 8 PDDEXK-like" evidence="1">
    <location>
        <begin position="72"/>
        <end position="284"/>
    </location>
</feature>
<dbReference type="Pfam" id="PF12684">
    <property type="entry name" value="DUF3799"/>
    <property type="match status" value="1"/>
</dbReference>
<dbReference type="InterPro" id="IPR011604">
    <property type="entry name" value="PDDEXK-like_dom_sf"/>
</dbReference>
<organism evidence="2 3">
    <name type="scientific">Mesorhizobium waimense</name>
    <dbReference type="NCBI Taxonomy" id="1300307"/>
    <lineage>
        <taxon>Bacteria</taxon>
        <taxon>Pseudomonadati</taxon>
        <taxon>Pseudomonadota</taxon>
        <taxon>Alphaproteobacteria</taxon>
        <taxon>Hyphomicrobiales</taxon>
        <taxon>Phyllobacteriaceae</taxon>
        <taxon>Mesorhizobium</taxon>
    </lineage>
</organism>
<evidence type="ECO:0000313" key="2">
    <source>
        <dbReference type="EMBL" id="RJT42023.1"/>
    </source>
</evidence>
<accession>A0A3A5KYV3</accession>
<dbReference type="OrthoDB" id="3292504at2"/>
<dbReference type="Gene3D" id="3.90.320.10">
    <property type="match status" value="1"/>
</dbReference>
<comment type="caution">
    <text evidence="2">The sequence shown here is derived from an EMBL/GenBank/DDBJ whole genome shotgun (WGS) entry which is preliminary data.</text>
</comment>
<gene>
    <name evidence="2" type="ORF">D3227_04925</name>
</gene>